<dbReference type="EMBL" id="DXIJ01000024">
    <property type="protein sequence ID" value="HIV85410.1"/>
    <property type="molecule type" value="Genomic_DNA"/>
</dbReference>
<evidence type="ECO:0000313" key="1">
    <source>
        <dbReference type="EMBL" id="HIV85410.1"/>
    </source>
</evidence>
<reference evidence="1" key="1">
    <citation type="journal article" date="2021" name="PeerJ">
        <title>Extensive microbial diversity within the chicken gut microbiome revealed by metagenomics and culture.</title>
        <authorList>
            <person name="Gilroy R."/>
            <person name="Ravi A."/>
            <person name="Getino M."/>
            <person name="Pursley I."/>
            <person name="Horton D.L."/>
            <person name="Alikhan N.F."/>
            <person name="Baker D."/>
            <person name="Gharbi K."/>
            <person name="Hall N."/>
            <person name="Watson M."/>
            <person name="Adriaenssens E.M."/>
            <person name="Foster-Nyarko E."/>
            <person name="Jarju S."/>
            <person name="Secka A."/>
            <person name="Antonio M."/>
            <person name="Oren A."/>
            <person name="Chaudhuri R.R."/>
            <person name="La Ragione R."/>
            <person name="Hildebrand F."/>
            <person name="Pallen M.J."/>
        </authorList>
    </citation>
    <scope>NUCLEOTIDE SEQUENCE</scope>
    <source>
        <strain evidence="1">5790</strain>
    </source>
</reference>
<evidence type="ECO:0000313" key="2">
    <source>
        <dbReference type="Proteomes" id="UP000824162"/>
    </source>
</evidence>
<comment type="caution">
    <text evidence="1">The sequence shown here is derived from an EMBL/GenBank/DDBJ whole genome shotgun (WGS) entry which is preliminary data.</text>
</comment>
<protein>
    <submittedName>
        <fullName evidence="1">Phage Gp37/Gp68 family protein</fullName>
    </submittedName>
</protein>
<dbReference type="AlphaFoldDB" id="A0A9D1TL37"/>
<sequence length="292" mass="33702">MHDIWNPWHGCKKCSEGCENCYMYALDKMRGMDGSLIYKTKSGFNYPLKRDRSGRYHIRSGETLRVCMTSDFFLEEADEWRSEAWDIIARRPDVVFFLLTKRPQRVAELLPHDFGSFDNIFFNVTCENQRRADERIPILLSLPFKHKGIFCAPLIGGISIEKYLVRGGIEQVVCGGENYDGARPCSFDWVKRLRSECERHNVTFVFMETGTVFIKDGVRYRIPSKRLQSEQAFKSGVSFKGREISFELKDSFGLPIPKERLYTPKFGRHCSMCASRPICNGCSDCGKCEDVK</sequence>
<dbReference type="Pfam" id="PF07505">
    <property type="entry name" value="DUF5131"/>
    <property type="match status" value="1"/>
</dbReference>
<reference evidence="1" key="2">
    <citation type="submission" date="2021-04" db="EMBL/GenBank/DDBJ databases">
        <authorList>
            <person name="Gilroy R."/>
        </authorList>
    </citation>
    <scope>NUCLEOTIDE SEQUENCE</scope>
    <source>
        <strain evidence="1">5790</strain>
    </source>
</reference>
<organism evidence="1 2">
    <name type="scientific">Candidatus Monoglobus merdigallinarum</name>
    <dbReference type="NCBI Taxonomy" id="2838698"/>
    <lineage>
        <taxon>Bacteria</taxon>
        <taxon>Bacillati</taxon>
        <taxon>Bacillota</taxon>
        <taxon>Clostridia</taxon>
        <taxon>Monoglobales</taxon>
        <taxon>Monoglobaceae</taxon>
        <taxon>Monoglobus</taxon>
    </lineage>
</organism>
<accession>A0A9D1TL37</accession>
<proteinExistence type="predicted"/>
<gene>
    <name evidence="1" type="ORF">H9900_01215</name>
</gene>
<dbReference type="InterPro" id="IPR011101">
    <property type="entry name" value="DUF5131"/>
</dbReference>
<dbReference type="Proteomes" id="UP000824162">
    <property type="component" value="Unassembled WGS sequence"/>
</dbReference>
<name>A0A9D1TL37_9FIRM</name>